<protein>
    <recommendedName>
        <fullName evidence="4">SMC-Scp complex subunit ScpB</fullName>
    </recommendedName>
</protein>
<name>A0ABU2TQQ6_9ACTN</name>
<feature type="coiled-coil region" evidence="1">
    <location>
        <begin position="5"/>
        <end position="53"/>
    </location>
</feature>
<organism evidence="2 3">
    <name type="scientific">Streptomyces gibsoniae</name>
    <dbReference type="NCBI Taxonomy" id="3075529"/>
    <lineage>
        <taxon>Bacteria</taxon>
        <taxon>Bacillati</taxon>
        <taxon>Actinomycetota</taxon>
        <taxon>Actinomycetes</taxon>
        <taxon>Kitasatosporales</taxon>
        <taxon>Streptomycetaceae</taxon>
        <taxon>Streptomyces</taxon>
    </lineage>
</organism>
<dbReference type="Proteomes" id="UP001183809">
    <property type="component" value="Unassembled WGS sequence"/>
</dbReference>
<evidence type="ECO:0000313" key="2">
    <source>
        <dbReference type="EMBL" id="MDT0463255.1"/>
    </source>
</evidence>
<dbReference type="RefSeq" id="WP_311693935.1">
    <property type="nucleotide sequence ID" value="NZ_JAVREY010000007.1"/>
</dbReference>
<reference evidence="3" key="1">
    <citation type="submission" date="2023-07" db="EMBL/GenBank/DDBJ databases">
        <title>30 novel species of actinomycetes from the DSMZ collection.</title>
        <authorList>
            <person name="Nouioui I."/>
        </authorList>
    </citation>
    <scope>NUCLEOTIDE SEQUENCE [LARGE SCALE GENOMIC DNA]</scope>
    <source>
        <strain evidence="3">DSM 41699</strain>
    </source>
</reference>
<keyword evidence="1" id="KW-0175">Coiled coil</keyword>
<sequence length="167" mass="17427">MPSWIVALETRESAARSRAEGLREQIGGLSESLSQVEIELSRLQITLETMNEVLSAPADSSAEVPEVSESLGPVPVAGLMQAAALLVAAEAGGDQAVTSPAYRQIAAVFAEQSGAKRCKGVLAAIGVPEATDSQRESMRSKLKRLVARGVLVEAEPGLFELSAAGVR</sequence>
<comment type="caution">
    <text evidence="2">The sequence shown here is derived from an EMBL/GenBank/DDBJ whole genome shotgun (WGS) entry which is preliminary data.</text>
</comment>
<accession>A0ABU2TQQ6</accession>
<evidence type="ECO:0000313" key="3">
    <source>
        <dbReference type="Proteomes" id="UP001183809"/>
    </source>
</evidence>
<evidence type="ECO:0008006" key="4">
    <source>
        <dbReference type="Google" id="ProtNLM"/>
    </source>
</evidence>
<proteinExistence type="predicted"/>
<gene>
    <name evidence="2" type="ORF">RM764_09530</name>
</gene>
<evidence type="ECO:0000256" key="1">
    <source>
        <dbReference type="SAM" id="Coils"/>
    </source>
</evidence>
<keyword evidence="3" id="KW-1185">Reference proteome</keyword>
<dbReference type="EMBL" id="JAVREY010000007">
    <property type="protein sequence ID" value="MDT0463255.1"/>
    <property type="molecule type" value="Genomic_DNA"/>
</dbReference>